<organism evidence="1">
    <name type="scientific">Hordeum vulgare subsp. vulgare</name>
    <name type="common">Domesticated barley</name>
    <dbReference type="NCBI Taxonomy" id="112509"/>
    <lineage>
        <taxon>Eukaryota</taxon>
        <taxon>Viridiplantae</taxon>
        <taxon>Streptophyta</taxon>
        <taxon>Embryophyta</taxon>
        <taxon>Tracheophyta</taxon>
        <taxon>Spermatophyta</taxon>
        <taxon>Magnoliopsida</taxon>
        <taxon>Liliopsida</taxon>
        <taxon>Poales</taxon>
        <taxon>Poaceae</taxon>
        <taxon>BOP clade</taxon>
        <taxon>Pooideae</taxon>
        <taxon>Triticodae</taxon>
        <taxon>Triticeae</taxon>
        <taxon>Hordeinae</taxon>
        <taxon>Hordeum</taxon>
    </lineage>
</organism>
<accession>F2E4W9</accession>
<protein>
    <submittedName>
        <fullName evidence="1">Predicted protein</fullName>
    </submittedName>
</protein>
<dbReference type="EMBL" id="AK371193">
    <property type="protein sequence ID" value="BAK02391.1"/>
    <property type="molecule type" value="mRNA"/>
</dbReference>
<feature type="non-terminal residue" evidence="1">
    <location>
        <position position="1"/>
    </location>
</feature>
<reference evidence="1" key="1">
    <citation type="journal article" date="2011" name="Plant Physiol.">
        <title>Comprehensive sequence analysis of 24,783 barley full-length cDNAs derived from 12 clone libraries.</title>
        <authorList>
            <person name="Matsumoto T."/>
            <person name="Tanaka T."/>
            <person name="Sakai H."/>
            <person name="Amano N."/>
            <person name="Kanamori H."/>
            <person name="Kurita K."/>
            <person name="Kikuta A."/>
            <person name="Kamiya K."/>
            <person name="Yamamoto M."/>
            <person name="Ikawa H."/>
            <person name="Fujii N."/>
            <person name="Hori K."/>
            <person name="Itoh T."/>
            <person name="Sato K."/>
        </authorList>
    </citation>
    <scope>NUCLEOTIDE SEQUENCE</scope>
    <source>
        <tissue evidence="1">Shoot and root</tissue>
    </source>
</reference>
<evidence type="ECO:0000313" key="1">
    <source>
        <dbReference type="EMBL" id="BAK02391.1"/>
    </source>
</evidence>
<proteinExistence type="evidence at transcript level"/>
<sequence length="106" mass="12111">VTTALLGSEGCRQGQDQAEAAVRALSSRVSCRRRRRLALPRPRRHWEELDPNCTARTPPTRRLSNLFLNSSFLNNSFRGKTPEVISNLVKLLIRPTKSDEQQQQQQ</sequence>
<dbReference type="AlphaFoldDB" id="F2E4W9"/>
<name>F2E4W9_HORVV</name>